<gene>
    <name evidence="1" type="ORF">AVEN_131859_1</name>
</gene>
<dbReference type="AlphaFoldDB" id="A0A4Y2PP54"/>
<reference evidence="1 2" key="1">
    <citation type="journal article" date="2019" name="Sci. Rep.">
        <title>Orb-weaving spider Araneus ventricosus genome elucidates the spidroin gene catalogue.</title>
        <authorList>
            <person name="Kono N."/>
            <person name="Nakamura H."/>
            <person name="Ohtoshi R."/>
            <person name="Moran D.A.P."/>
            <person name="Shinohara A."/>
            <person name="Yoshida Y."/>
            <person name="Fujiwara M."/>
            <person name="Mori M."/>
            <person name="Tomita M."/>
            <person name="Arakawa K."/>
        </authorList>
    </citation>
    <scope>NUCLEOTIDE SEQUENCE [LARGE SCALE GENOMIC DNA]</scope>
</reference>
<proteinExistence type="predicted"/>
<organism evidence="1 2">
    <name type="scientific">Araneus ventricosus</name>
    <name type="common">Orbweaver spider</name>
    <name type="synonym">Epeira ventricosa</name>
    <dbReference type="NCBI Taxonomy" id="182803"/>
    <lineage>
        <taxon>Eukaryota</taxon>
        <taxon>Metazoa</taxon>
        <taxon>Ecdysozoa</taxon>
        <taxon>Arthropoda</taxon>
        <taxon>Chelicerata</taxon>
        <taxon>Arachnida</taxon>
        <taxon>Araneae</taxon>
        <taxon>Araneomorphae</taxon>
        <taxon>Entelegynae</taxon>
        <taxon>Araneoidea</taxon>
        <taxon>Araneidae</taxon>
        <taxon>Araneus</taxon>
    </lineage>
</organism>
<keyword evidence="2" id="KW-1185">Reference proteome</keyword>
<comment type="caution">
    <text evidence="1">The sequence shown here is derived from an EMBL/GenBank/DDBJ whole genome shotgun (WGS) entry which is preliminary data.</text>
</comment>
<accession>A0A4Y2PP54</accession>
<dbReference type="EMBL" id="BGPR01011782">
    <property type="protein sequence ID" value="GBN52929.1"/>
    <property type="molecule type" value="Genomic_DNA"/>
</dbReference>
<sequence length="183" mass="21195">MLHIEMSPDELKQHFLYVTSLREKKALVDSLSKKLKDLGKDNEPPDHIEIKNVMYEQLQAVDYQRAMKLQKKLLTLSDSSRQNSSARSTRSPCQFQASADESRLFETCHMTEKKRDAALQSDISKMQIKVLLLELKNQYDSLFSEGAWILKTWSKCLAMASEKRQNILLIRTILRKIQSPPPQ</sequence>
<dbReference type="Proteomes" id="UP000499080">
    <property type="component" value="Unassembled WGS sequence"/>
</dbReference>
<protein>
    <submittedName>
        <fullName evidence="1">Uncharacterized protein</fullName>
    </submittedName>
</protein>
<name>A0A4Y2PP54_ARAVE</name>
<evidence type="ECO:0000313" key="1">
    <source>
        <dbReference type="EMBL" id="GBN52929.1"/>
    </source>
</evidence>
<evidence type="ECO:0000313" key="2">
    <source>
        <dbReference type="Proteomes" id="UP000499080"/>
    </source>
</evidence>